<comment type="caution">
    <text evidence="1">The sequence shown here is derived from an EMBL/GenBank/DDBJ whole genome shotgun (WGS) entry which is preliminary data.</text>
</comment>
<evidence type="ECO:0000313" key="2">
    <source>
        <dbReference type="Proteomes" id="UP000619743"/>
    </source>
</evidence>
<sequence>MAASAHFVLMDQGNDEEQTEGSAPFALAAHLQLAATLCINYQQRGLKLHVLVDSAEQAEFIDDQLFAAPLEQFVPHAQSQFAPRYGAPVMISTSEPTNFVPLLINLSAKGPSNTVKCRHILDLVPTQTDLKQQARDRYRLYQSYGLAPTTGSEQQLPAFN</sequence>
<dbReference type="Proteomes" id="UP000619743">
    <property type="component" value="Unassembled WGS sequence"/>
</dbReference>
<dbReference type="GO" id="GO:0003677">
    <property type="term" value="F:DNA binding"/>
    <property type="evidence" value="ECO:0007669"/>
    <property type="project" value="InterPro"/>
</dbReference>
<dbReference type="InterPro" id="IPR036768">
    <property type="entry name" value="PolIII_chi_sf"/>
</dbReference>
<gene>
    <name evidence="1" type="primary">holC</name>
    <name evidence="1" type="ORF">GCM10011369_24260</name>
</gene>
<dbReference type="OrthoDB" id="5297568at2"/>
<reference evidence="2" key="1">
    <citation type="journal article" date="2019" name="Int. J. Syst. Evol. Microbiol.">
        <title>The Global Catalogue of Microorganisms (GCM) 10K type strain sequencing project: providing services to taxonomists for standard genome sequencing and annotation.</title>
        <authorList>
            <consortium name="The Broad Institute Genomics Platform"/>
            <consortium name="The Broad Institute Genome Sequencing Center for Infectious Disease"/>
            <person name="Wu L."/>
            <person name="Ma J."/>
        </authorList>
    </citation>
    <scope>NUCLEOTIDE SEQUENCE [LARGE SCALE GENOMIC DNA]</scope>
    <source>
        <strain evidence="2">CGMCC 1.10130</strain>
    </source>
</reference>
<dbReference type="PANTHER" id="PTHR38767:SF1">
    <property type="entry name" value="DNA POLYMERASE III SUBUNIT CHI"/>
    <property type="match status" value="1"/>
</dbReference>
<proteinExistence type="predicted"/>
<protein>
    <submittedName>
        <fullName evidence="1">DNA polymerase III subunit chi</fullName>
    </submittedName>
</protein>
<dbReference type="GO" id="GO:0006260">
    <property type="term" value="P:DNA replication"/>
    <property type="evidence" value="ECO:0007669"/>
    <property type="project" value="InterPro"/>
</dbReference>
<keyword evidence="2" id="KW-1185">Reference proteome</keyword>
<dbReference type="GO" id="GO:0032298">
    <property type="term" value="P:positive regulation of DNA-templated DNA replication initiation"/>
    <property type="evidence" value="ECO:0007669"/>
    <property type="project" value="TreeGrafter"/>
</dbReference>
<dbReference type="RefSeq" id="WP_087506062.1">
    <property type="nucleotide sequence ID" value="NZ_BMDX01000012.1"/>
</dbReference>
<dbReference type="AlphaFoldDB" id="A0A8J2XPN9"/>
<dbReference type="Pfam" id="PF04364">
    <property type="entry name" value="DNA_pol3_chi"/>
    <property type="match status" value="1"/>
</dbReference>
<dbReference type="PANTHER" id="PTHR38767">
    <property type="entry name" value="DNA POLYMERASE III SUBUNIT CHI"/>
    <property type="match status" value="1"/>
</dbReference>
<dbReference type="Gene3D" id="3.40.50.10110">
    <property type="entry name" value="DNA polymerase III subunit chi"/>
    <property type="match status" value="1"/>
</dbReference>
<organism evidence="1 2">
    <name type="scientific">Neiella marina</name>
    <dbReference type="NCBI Taxonomy" id="508461"/>
    <lineage>
        <taxon>Bacteria</taxon>
        <taxon>Pseudomonadati</taxon>
        <taxon>Pseudomonadota</taxon>
        <taxon>Gammaproteobacteria</taxon>
        <taxon>Alteromonadales</taxon>
        <taxon>Echinimonadaceae</taxon>
        <taxon>Neiella</taxon>
    </lineage>
</organism>
<dbReference type="SUPFAM" id="SSF102400">
    <property type="entry name" value="DNA polymerase III chi subunit"/>
    <property type="match status" value="1"/>
</dbReference>
<accession>A0A8J2XPN9</accession>
<dbReference type="GO" id="GO:0003887">
    <property type="term" value="F:DNA-directed DNA polymerase activity"/>
    <property type="evidence" value="ECO:0007669"/>
    <property type="project" value="InterPro"/>
</dbReference>
<name>A0A8J2XPN9_9GAMM</name>
<dbReference type="EMBL" id="BMDX01000012">
    <property type="protein sequence ID" value="GGA81449.1"/>
    <property type="molecule type" value="Genomic_DNA"/>
</dbReference>
<dbReference type="InterPro" id="IPR007459">
    <property type="entry name" value="DNA_pol3_chi"/>
</dbReference>
<evidence type="ECO:0000313" key="1">
    <source>
        <dbReference type="EMBL" id="GGA81449.1"/>
    </source>
</evidence>